<name>A0A6H0UE51_9LACT</name>
<dbReference type="PANTHER" id="PTHR44068">
    <property type="entry name" value="ZGC:194242"/>
    <property type="match status" value="1"/>
</dbReference>
<evidence type="ECO:0000256" key="1">
    <source>
        <dbReference type="ARBA" id="ARBA00022679"/>
    </source>
</evidence>
<feature type="domain" description="Methyltransferase type 11" evidence="2">
    <location>
        <begin position="50"/>
        <end position="147"/>
    </location>
</feature>
<keyword evidence="1 3" id="KW-0808">Transferase</keyword>
<dbReference type="RefSeq" id="WP_167838819.1">
    <property type="nucleotide sequence ID" value="NZ_CP047616.1"/>
</dbReference>
<dbReference type="GO" id="GO:0008757">
    <property type="term" value="F:S-adenosylmethionine-dependent methyltransferase activity"/>
    <property type="evidence" value="ECO:0007669"/>
    <property type="project" value="InterPro"/>
</dbReference>
<dbReference type="InterPro" id="IPR013216">
    <property type="entry name" value="Methyltransf_11"/>
</dbReference>
<evidence type="ECO:0000313" key="4">
    <source>
        <dbReference type="Proteomes" id="UP000501945"/>
    </source>
</evidence>
<dbReference type="Gene3D" id="3.40.50.150">
    <property type="entry name" value="Vaccinia Virus protein VP39"/>
    <property type="match status" value="1"/>
</dbReference>
<dbReference type="CDD" id="cd02440">
    <property type="entry name" value="AdoMet_MTases"/>
    <property type="match status" value="1"/>
</dbReference>
<proteinExistence type="predicted"/>
<organism evidence="3 4">
    <name type="scientific">Pseudolactococcus raffinolactis</name>
    <dbReference type="NCBI Taxonomy" id="1366"/>
    <lineage>
        <taxon>Bacteria</taxon>
        <taxon>Bacillati</taxon>
        <taxon>Bacillota</taxon>
        <taxon>Bacilli</taxon>
        <taxon>Lactobacillales</taxon>
        <taxon>Streptococcaceae</taxon>
        <taxon>Pseudolactococcus</taxon>
    </lineage>
</organism>
<dbReference type="PANTHER" id="PTHR44068:SF11">
    <property type="entry name" value="GERANYL DIPHOSPHATE 2-C-METHYLTRANSFERASE"/>
    <property type="match status" value="1"/>
</dbReference>
<dbReference type="GO" id="GO:0032259">
    <property type="term" value="P:methylation"/>
    <property type="evidence" value="ECO:0007669"/>
    <property type="project" value="UniProtKB-KW"/>
</dbReference>
<dbReference type="Proteomes" id="UP000501945">
    <property type="component" value="Chromosome"/>
</dbReference>
<reference evidence="3 4" key="1">
    <citation type="submission" date="2019-12" db="EMBL/GenBank/DDBJ databases">
        <title>Whole genome sequences of Lactococcus raffinolactis strains isolated from sewage.</title>
        <authorList>
            <person name="Ybazeta G."/>
            <person name="Ross M."/>
            <person name="Brabant-Kirwan D."/>
            <person name="Saleh M."/>
            <person name="Dillon J.A."/>
            <person name="Splinter K."/>
            <person name="Nokhbeh R."/>
        </authorList>
    </citation>
    <scope>NUCLEOTIDE SEQUENCE [LARGE SCALE GENOMIC DNA]</scope>
    <source>
        <strain evidence="3 4">Lr_19_5</strain>
    </source>
</reference>
<evidence type="ECO:0000313" key="3">
    <source>
        <dbReference type="EMBL" id="QIW54062.1"/>
    </source>
</evidence>
<dbReference type="InterPro" id="IPR050447">
    <property type="entry name" value="Erg6_SMT_methyltransf"/>
</dbReference>
<evidence type="ECO:0000259" key="2">
    <source>
        <dbReference type="Pfam" id="PF08241"/>
    </source>
</evidence>
<dbReference type="Pfam" id="PF08241">
    <property type="entry name" value="Methyltransf_11"/>
    <property type="match status" value="1"/>
</dbReference>
<sequence>MKITAFIAKKFAKPDGLTGVMVSYVMNQMNRKQYRMVEDHLALSSQDTVLEVGFGNGTLIRRLSKQAFHQLYGIDISDDMLALASKKNASKISENRVILTKGSVEQLAYKADFFDKIYTVNTIYFWQDISQCLSEVCRVLKKDGRFINDLYDSDYLNKIPMTKYGFTLYTIDVLVALAEANGLALSQTVQKKGACCLIFEKK</sequence>
<dbReference type="AlphaFoldDB" id="A0A6H0UE51"/>
<protein>
    <submittedName>
        <fullName evidence="3">Methyltransferase domain-containing protein</fullName>
    </submittedName>
</protein>
<dbReference type="InterPro" id="IPR029063">
    <property type="entry name" value="SAM-dependent_MTases_sf"/>
</dbReference>
<gene>
    <name evidence="3" type="ORF">GU336_07880</name>
</gene>
<keyword evidence="3" id="KW-0489">Methyltransferase</keyword>
<dbReference type="EMBL" id="CP047616">
    <property type="protein sequence ID" value="QIW54062.1"/>
    <property type="molecule type" value="Genomic_DNA"/>
</dbReference>
<dbReference type="SUPFAM" id="SSF53335">
    <property type="entry name" value="S-adenosyl-L-methionine-dependent methyltransferases"/>
    <property type="match status" value="1"/>
</dbReference>
<accession>A0A6H0UE51</accession>